<protein>
    <recommendedName>
        <fullName evidence="3">Phosphatase</fullName>
    </recommendedName>
</protein>
<keyword evidence="2" id="KW-1185">Reference proteome</keyword>
<dbReference type="AlphaFoldDB" id="A0A367UH87"/>
<gene>
    <name evidence="1" type="ORF">TH5_00915</name>
</gene>
<organism evidence="1 2">
    <name type="scientific">Thalassospira xianhensis MCCC 1A02616</name>
    <dbReference type="NCBI Taxonomy" id="1177929"/>
    <lineage>
        <taxon>Bacteria</taxon>
        <taxon>Pseudomonadati</taxon>
        <taxon>Pseudomonadota</taxon>
        <taxon>Alphaproteobacteria</taxon>
        <taxon>Rhodospirillales</taxon>
        <taxon>Thalassospiraceae</taxon>
        <taxon>Thalassospira</taxon>
    </lineage>
</organism>
<reference evidence="1 2" key="1">
    <citation type="submission" date="2014-07" db="EMBL/GenBank/DDBJ databases">
        <title>Draft genome sequence of Thalassospira xianhensis P-4 (MCCC 1A02616).</title>
        <authorList>
            <person name="Lai Q."/>
            <person name="Shao Z."/>
        </authorList>
    </citation>
    <scope>NUCLEOTIDE SEQUENCE [LARGE SCALE GENOMIC DNA]</scope>
    <source>
        <strain evidence="1 2">MCCC 1A02616</strain>
    </source>
</reference>
<dbReference type="EMBL" id="JPWA01000001">
    <property type="protein sequence ID" value="RCK07667.1"/>
    <property type="molecule type" value="Genomic_DNA"/>
</dbReference>
<proteinExistence type="predicted"/>
<dbReference type="Proteomes" id="UP000252419">
    <property type="component" value="Unassembled WGS sequence"/>
</dbReference>
<evidence type="ECO:0000313" key="1">
    <source>
        <dbReference type="EMBL" id="RCK07667.1"/>
    </source>
</evidence>
<accession>A0A367UH87</accession>
<sequence length="155" mass="17160">MRRALYFDIDGVLNDSKHPSLHDIADIKELSPGNYVLVKILNLFRQFVVRHGLDLVVVSSWCTRHTVGDIADFLGVSITGKADYTGGGLSRGDAVSLHAAQNGYDTYAIVDDAGSKCYRHLNRLVAPCGAQGLSERDLKSLERMLSAQDFMQKRY</sequence>
<dbReference type="RefSeq" id="WP_114120161.1">
    <property type="nucleotide sequence ID" value="NZ_JPWA01000001.1"/>
</dbReference>
<dbReference type="Pfam" id="PF18143">
    <property type="entry name" value="HAD_SAK_2"/>
    <property type="match status" value="1"/>
</dbReference>
<comment type="caution">
    <text evidence="1">The sequence shown here is derived from an EMBL/GenBank/DDBJ whole genome shotgun (WGS) entry which is preliminary data.</text>
</comment>
<evidence type="ECO:0008006" key="3">
    <source>
        <dbReference type="Google" id="ProtNLM"/>
    </source>
</evidence>
<evidence type="ECO:0000313" key="2">
    <source>
        <dbReference type="Proteomes" id="UP000252419"/>
    </source>
</evidence>
<name>A0A367UH87_9PROT</name>